<dbReference type="AlphaFoldDB" id="A0A7L9RUM3"/>
<reference evidence="1 2" key="1">
    <citation type="submission" date="2020-06" db="EMBL/GenBank/DDBJ databases">
        <title>The endosymbiont of the kinetoplastid Bodo saltans is a Paracaedibacter-like alpha-proteobacterium possessing a putative toxin-antitoxin system.</title>
        <authorList>
            <person name="Midha S."/>
            <person name="Rigden D.J."/>
            <person name="Siozios S."/>
            <person name="Hurst G.D.D."/>
            <person name="Jackson A.P."/>
        </authorList>
    </citation>
    <scope>NUCLEOTIDE SEQUENCE [LARGE SCALE GENOMIC DNA]</scope>
    <source>
        <strain evidence="1">Lake Konstanz</strain>
    </source>
</reference>
<dbReference type="EMBL" id="CP054719">
    <property type="protein sequence ID" value="QOL20125.1"/>
    <property type="molecule type" value="Genomic_DNA"/>
</dbReference>
<proteinExistence type="predicted"/>
<dbReference type="KEGG" id="pbal:CPBP_00906"/>
<keyword evidence="2" id="KW-1185">Reference proteome</keyword>
<dbReference type="RefSeq" id="WP_350331680.1">
    <property type="nucleotide sequence ID" value="NZ_CP054719.1"/>
</dbReference>
<name>A0A7L9RUM3_9PROT</name>
<evidence type="ECO:0000313" key="1">
    <source>
        <dbReference type="EMBL" id="QOL20125.1"/>
    </source>
</evidence>
<sequence length="81" mass="9212">MAVTSKESDKKLILEIDNGDSEKLSIALEKWNFKDIQSYWRFCLSVLIETENNGLWIESNGSPVRIMPAKHSLKDGQDDGK</sequence>
<evidence type="ECO:0000313" key="2">
    <source>
        <dbReference type="Proteomes" id="UP000594001"/>
    </source>
</evidence>
<accession>A0A7L9RUM3</accession>
<gene>
    <name evidence="1" type="ORF">CPBP_00906</name>
</gene>
<dbReference type="Proteomes" id="UP000594001">
    <property type="component" value="Chromosome"/>
</dbReference>
<organism evidence="1 2">
    <name type="scientific">Candidatus Bodocaedibacter vickermanii</name>
    <dbReference type="NCBI Taxonomy" id="2741701"/>
    <lineage>
        <taxon>Bacteria</taxon>
        <taxon>Pseudomonadati</taxon>
        <taxon>Pseudomonadota</taxon>
        <taxon>Alphaproteobacteria</taxon>
        <taxon>Holosporales</taxon>
        <taxon>Candidatus Paracaedibacteraceae</taxon>
        <taxon>Candidatus Bodocaedibacter</taxon>
    </lineage>
</organism>
<protein>
    <submittedName>
        <fullName evidence="1">Uncharacterized protein</fullName>
    </submittedName>
</protein>